<dbReference type="EMBL" id="NJEU01000108">
    <property type="protein sequence ID" value="PHH81602.1"/>
    <property type="molecule type" value="Genomic_DNA"/>
</dbReference>
<dbReference type="GO" id="GO:0015074">
    <property type="term" value="P:DNA integration"/>
    <property type="evidence" value="ECO:0007669"/>
    <property type="project" value="InterPro"/>
</dbReference>
<evidence type="ECO:0000313" key="3">
    <source>
        <dbReference type="EMBL" id="PHH81602.1"/>
    </source>
</evidence>
<dbReference type="InterPro" id="IPR002492">
    <property type="entry name" value="Transposase_Tc1-like"/>
</dbReference>
<dbReference type="SUPFAM" id="SSF46689">
    <property type="entry name" value="Homeodomain-like"/>
    <property type="match status" value="1"/>
</dbReference>
<proteinExistence type="predicted"/>
<dbReference type="AlphaFoldDB" id="A0A2C5ZP44"/>
<comment type="caution">
    <text evidence="3">The sequence shown here is derived from an EMBL/GenBank/DDBJ whole genome shotgun (WGS) entry which is preliminary data.</text>
</comment>
<evidence type="ECO:0000259" key="2">
    <source>
        <dbReference type="Pfam" id="PF01498"/>
    </source>
</evidence>
<dbReference type="GO" id="GO:0003677">
    <property type="term" value="F:DNA binding"/>
    <property type="evidence" value="ECO:0007669"/>
    <property type="project" value="InterPro"/>
</dbReference>
<name>A0A2C5ZP44_9HYPO</name>
<organism evidence="3 4">
    <name type="scientific">Ophiocordyceps australis</name>
    <dbReference type="NCBI Taxonomy" id="1399860"/>
    <lineage>
        <taxon>Eukaryota</taxon>
        <taxon>Fungi</taxon>
        <taxon>Dikarya</taxon>
        <taxon>Ascomycota</taxon>
        <taxon>Pezizomycotina</taxon>
        <taxon>Sordariomycetes</taxon>
        <taxon>Hypocreomycetidae</taxon>
        <taxon>Hypocreales</taxon>
        <taxon>Ophiocordycipitaceae</taxon>
        <taxon>Ophiocordyceps</taxon>
    </lineage>
</organism>
<accession>A0A2C5ZP44</accession>
<keyword evidence="4" id="KW-1185">Reference proteome</keyword>
<dbReference type="OrthoDB" id="4926696at2759"/>
<dbReference type="Proteomes" id="UP000224854">
    <property type="component" value="Unassembled WGS sequence"/>
</dbReference>
<sequence>MAPKTDIATRAMVVILKFSGKTGPEIAELAGISERQVNRIYAKAKERGFDPASRPLILKDDFLIDAPRSGRPSKQTDDIKEAIATTICRDGNGREKTTANIAAELTSEGFPISSTTIYRVLKKSGLRKTKPTRKPSSAHSTPAATSR</sequence>
<dbReference type="InterPro" id="IPR009057">
    <property type="entry name" value="Homeodomain-like_sf"/>
</dbReference>
<feature type="region of interest" description="Disordered" evidence="1">
    <location>
        <begin position="123"/>
        <end position="147"/>
    </location>
</feature>
<dbReference type="GO" id="GO:0006313">
    <property type="term" value="P:DNA transposition"/>
    <property type="evidence" value="ECO:0007669"/>
    <property type="project" value="InterPro"/>
</dbReference>
<evidence type="ECO:0000313" key="4">
    <source>
        <dbReference type="Proteomes" id="UP000224854"/>
    </source>
</evidence>
<feature type="compositionally biased region" description="Low complexity" evidence="1">
    <location>
        <begin position="135"/>
        <end position="147"/>
    </location>
</feature>
<feature type="compositionally biased region" description="Basic residues" evidence="1">
    <location>
        <begin position="123"/>
        <end position="133"/>
    </location>
</feature>
<reference evidence="3 4" key="1">
    <citation type="submission" date="2017-06" db="EMBL/GenBank/DDBJ databases">
        <title>Ant-infecting Ophiocordyceps genomes reveal a high diversity of potential behavioral manipulation genes and a possible major role for enterotoxins.</title>
        <authorList>
            <person name="De Bekker C."/>
            <person name="Evans H.C."/>
            <person name="Brachmann A."/>
            <person name="Hughes D.P."/>
        </authorList>
    </citation>
    <scope>NUCLEOTIDE SEQUENCE [LARGE SCALE GENOMIC DNA]</scope>
    <source>
        <strain evidence="3 4">1348a</strain>
    </source>
</reference>
<evidence type="ECO:0000256" key="1">
    <source>
        <dbReference type="SAM" id="MobiDB-lite"/>
    </source>
</evidence>
<feature type="domain" description="Transposase Tc1-like" evidence="2">
    <location>
        <begin position="94"/>
        <end position="136"/>
    </location>
</feature>
<dbReference type="Pfam" id="PF01498">
    <property type="entry name" value="HTH_Tnp_Tc3_2"/>
    <property type="match status" value="1"/>
</dbReference>
<protein>
    <recommendedName>
        <fullName evidence="2">Transposase Tc1-like domain-containing protein</fullName>
    </recommendedName>
</protein>
<gene>
    <name evidence="3" type="ORF">CDD82_352</name>
</gene>